<dbReference type="GO" id="GO:0000976">
    <property type="term" value="F:transcription cis-regulatory region binding"/>
    <property type="evidence" value="ECO:0007669"/>
    <property type="project" value="TreeGrafter"/>
</dbReference>
<dbReference type="InterPro" id="IPR011006">
    <property type="entry name" value="CheY-like_superfamily"/>
</dbReference>
<dbReference type="SMART" id="SM00850">
    <property type="entry name" value="LytTR"/>
    <property type="match status" value="1"/>
</dbReference>
<dbReference type="RefSeq" id="WP_130188665.1">
    <property type="nucleotide sequence ID" value="NZ_CP035913.1"/>
</dbReference>
<dbReference type="PROSITE" id="PS50110">
    <property type="entry name" value="RESPONSE_REGULATORY"/>
    <property type="match status" value="1"/>
</dbReference>
<accession>A0A4P6L2N6</accession>
<organism evidence="5 6">
    <name type="scientific">Pseudoduganella lutea</name>
    <dbReference type="NCBI Taxonomy" id="321985"/>
    <lineage>
        <taxon>Bacteria</taxon>
        <taxon>Pseudomonadati</taxon>
        <taxon>Pseudomonadota</taxon>
        <taxon>Betaproteobacteria</taxon>
        <taxon>Burkholderiales</taxon>
        <taxon>Oxalobacteraceae</taxon>
        <taxon>Telluria group</taxon>
        <taxon>Pseudoduganella</taxon>
    </lineage>
</organism>
<dbReference type="Pfam" id="PF04397">
    <property type="entry name" value="LytTR"/>
    <property type="match status" value="1"/>
</dbReference>
<dbReference type="PROSITE" id="PS50930">
    <property type="entry name" value="HTH_LYTTR"/>
    <property type="match status" value="1"/>
</dbReference>
<dbReference type="PANTHER" id="PTHR48111:SF69">
    <property type="entry name" value="RESPONSE REGULATOR RECEIVER"/>
    <property type="match status" value="1"/>
</dbReference>
<evidence type="ECO:0000313" key="6">
    <source>
        <dbReference type="Proteomes" id="UP000290637"/>
    </source>
</evidence>
<dbReference type="AlphaFoldDB" id="A0A4P6L2N6"/>
<feature type="modified residue" description="4-aspartylphosphate" evidence="2">
    <location>
        <position position="53"/>
    </location>
</feature>
<dbReference type="PANTHER" id="PTHR48111">
    <property type="entry name" value="REGULATOR OF RPOS"/>
    <property type="match status" value="1"/>
</dbReference>
<dbReference type="InterPro" id="IPR001789">
    <property type="entry name" value="Sig_transdc_resp-reg_receiver"/>
</dbReference>
<keyword evidence="2" id="KW-0597">Phosphoprotein</keyword>
<dbReference type="InterPro" id="IPR039420">
    <property type="entry name" value="WalR-like"/>
</dbReference>
<evidence type="ECO:0000259" key="3">
    <source>
        <dbReference type="PROSITE" id="PS50110"/>
    </source>
</evidence>
<dbReference type="Gene3D" id="2.40.50.1020">
    <property type="entry name" value="LytTr DNA-binding domain"/>
    <property type="match status" value="1"/>
</dbReference>
<dbReference type="GO" id="GO:0005829">
    <property type="term" value="C:cytosol"/>
    <property type="evidence" value="ECO:0007669"/>
    <property type="project" value="TreeGrafter"/>
</dbReference>
<evidence type="ECO:0000256" key="1">
    <source>
        <dbReference type="ARBA" id="ARBA00023125"/>
    </source>
</evidence>
<dbReference type="SMART" id="SM00448">
    <property type="entry name" value="REC"/>
    <property type="match status" value="1"/>
</dbReference>
<reference evidence="5 6" key="1">
    <citation type="submission" date="2019-02" db="EMBL/GenBank/DDBJ databases">
        <title>Draft Genome Sequences of Six Type Strains of the Genus Massilia.</title>
        <authorList>
            <person name="Miess H."/>
            <person name="Frediansyhah A."/>
            <person name="Gross H."/>
        </authorList>
    </citation>
    <scope>NUCLEOTIDE SEQUENCE [LARGE SCALE GENOMIC DNA]</scope>
    <source>
        <strain evidence="5 6">DSM 17473</strain>
    </source>
</reference>
<dbReference type="GO" id="GO:0032993">
    <property type="term" value="C:protein-DNA complex"/>
    <property type="evidence" value="ECO:0007669"/>
    <property type="project" value="TreeGrafter"/>
</dbReference>
<keyword evidence="1" id="KW-0238">DNA-binding</keyword>
<feature type="domain" description="Response regulatory" evidence="3">
    <location>
        <begin position="2"/>
        <end position="114"/>
    </location>
</feature>
<evidence type="ECO:0000259" key="4">
    <source>
        <dbReference type="PROSITE" id="PS50930"/>
    </source>
</evidence>
<evidence type="ECO:0000256" key="2">
    <source>
        <dbReference type="PROSITE-ProRule" id="PRU00169"/>
    </source>
</evidence>
<dbReference type="Proteomes" id="UP000290637">
    <property type="component" value="Chromosome"/>
</dbReference>
<dbReference type="OrthoDB" id="8889669at2"/>
<dbReference type="KEGG" id="plue:EWM63_23305"/>
<dbReference type="EMBL" id="CP035913">
    <property type="protein sequence ID" value="QBE65555.1"/>
    <property type="molecule type" value="Genomic_DNA"/>
</dbReference>
<sequence>MRILIVDDERPARDRLRRLLAGQAGIAAVDEARDGMEALAKVASFQPDALLLDISMPGLSGLEVAASLPSPAPLVVFVTAHDDYALQAFDANAIDYLLKPCDPARLARALGRLHERLHERLDKRLAGRAVAPAPATGLPLRQLLVTERGVTRIVRIADIRWLETADNYVVLHDGAGAPLLRQTLAGLLAAVGPAFVRCHRRAAIHLPWVARIVANDKGDGRIELADGGTVPLSRQYRSAVLAALAAQPADG</sequence>
<gene>
    <name evidence="5" type="ORF">EWM63_23305</name>
</gene>
<protein>
    <submittedName>
        <fullName evidence="5">Response regulator</fullName>
    </submittedName>
</protein>
<proteinExistence type="predicted"/>
<evidence type="ECO:0000313" key="5">
    <source>
        <dbReference type="EMBL" id="QBE65555.1"/>
    </source>
</evidence>
<dbReference type="Pfam" id="PF00072">
    <property type="entry name" value="Response_reg"/>
    <property type="match status" value="1"/>
</dbReference>
<dbReference type="GO" id="GO:0000156">
    <property type="term" value="F:phosphorelay response regulator activity"/>
    <property type="evidence" value="ECO:0007669"/>
    <property type="project" value="TreeGrafter"/>
</dbReference>
<feature type="domain" description="HTH LytTR-type" evidence="4">
    <location>
        <begin position="153"/>
        <end position="246"/>
    </location>
</feature>
<dbReference type="GO" id="GO:0006355">
    <property type="term" value="P:regulation of DNA-templated transcription"/>
    <property type="evidence" value="ECO:0007669"/>
    <property type="project" value="TreeGrafter"/>
</dbReference>
<name>A0A4P6L2N6_9BURK</name>
<dbReference type="Gene3D" id="3.40.50.2300">
    <property type="match status" value="1"/>
</dbReference>
<keyword evidence="6" id="KW-1185">Reference proteome</keyword>
<dbReference type="SUPFAM" id="SSF52172">
    <property type="entry name" value="CheY-like"/>
    <property type="match status" value="1"/>
</dbReference>
<dbReference type="InterPro" id="IPR007492">
    <property type="entry name" value="LytTR_DNA-bd_dom"/>
</dbReference>